<dbReference type="Pfam" id="PF02734">
    <property type="entry name" value="Dak2"/>
    <property type="match status" value="1"/>
</dbReference>
<evidence type="ECO:0000259" key="4">
    <source>
        <dbReference type="PROSITE" id="PS51480"/>
    </source>
</evidence>
<dbReference type="PANTHER" id="PTHR28629:SF4">
    <property type="entry name" value="TRIOKINASE_FMN CYCLASE"/>
    <property type="match status" value="1"/>
</dbReference>
<dbReference type="RefSeq" id="WP_163474275.1">
    <property type="nucleotide sequence ID" value="NZ_JAAGWZ010000004.1"/>
</dbReference>
<evidence type="ECO:0000256" key="3">
    <source>
        <dbReference type="SAM" id="MobiDB-lite"/>
    </source>
</evidence>
<evidence type="ECO:0000256" key="1">
    <source>
        <dbReference type="ARBA" id="ARBA00022679"/>
    </source>
</evidence>
<feature type="region of interest" description="Disordered" evidence="3">
    <location>
        <begin position="171"/>
        <end position="194"/>
    </location>
</feature>
<proteinExistence type="predicted"/>
<organism evidence="5 6">
    <name type="scientific">Galbitalea soli</name>
    <dbReference type="NCBI Taxonomy" id="1268042"/>
    <lineage>
        <taxon>Bacteria</taxon>
        <taxon>Bacillati</taxon>
        <taxon>Actinomycetota</taxon>
        <taxon>Actinomycetes</taxon>
        <taxon>Micrococcales</taxon>
        <taxon>Microbacteriaceae</taxon>
        <taxon>Galbitalea</taxon>
    </lineage>
</organism>
<dbReference type="EMBL" id="JAAGWZ010000004">
    <property type="protein sequence ID" value="NEM92221.1"/>
    <property type="molecule type" value="Genomic_DNA"/>
</dbReference>
<dbReference type="PANTHER" id="PTHR28629">
    <property type="entry name" value="TRIOKINASE/FMN CYCLASE"/>
    <property type="match status" value="1"/>
</dbReference>
<evidence type="ECO:0000313" key="5">
    <source>
        <dbReference type="EMBL" id="NEM92221.1"/>
    </source>
</evidence>
<dbReference type="GO" id="GO:0004371">
    <property type="term" value="F:glycerone kinase activity"/>
    <property type="evidence" value="ECO:0007669"/>
    <property type="project" value="InterPro"/>
</dbReference>
<sequence length="215" mass="22132">MAATPSPDVTFDQLVNWMIAFDSLLIEQRALLTELDVAIGDGDHGSNMVRAMATASARYDSEEPDHLDTLFRIIASGMLSGAGGAGGTLFARFFQGLAESLGHVTATDARGLASALVAGETGIVELAHPEVGDKTLYDALAPAVAEFVEAIGNGLSSGAAARRAADAAARGTESTRSLVGQKGRPSHLGERSAGHIDPGAMSVALLFQALESALR</sequence>
<dbReference type="NCBIfam" id="TIGR02365">
    <property type="entry name" value="dha_L_ycgS"/>
    <property type="match status" value="1"/>
</dbReference>
<name>A0A7C9TSN4_9MICO</name>
<dbReference type="GO" id="GO:0005829">
    <property type="term" value="C:cytosol"/>
    <property type="evidence" value="ECO:0007669"/>
    <property type="project" value="TreeGrafter"/>
</dbReference>
<evidence type="ECO:0000313" key="6">
    <source>
        <dbReference type="Proteomes" id="UP000479756"/>
    </source>
</evidence>
<dbReference type="Gene3D" id="1.25.40.340">
    <property type="match status" value="1"/>
</dbReference>
<dbReference type="InterPro" id="IPR036117">
    <property type="entry name" value="DhaL_dom_sf"/>
</dbReference>
<dbReference type="GO" id="GO:0019563">
    <property type="term" value="P:glycerol catabolic process"/>
    <property type="evidence" value="ECO:0007669"/>
    <property type="project" value="TreeGrafter"/>
</dbReference>
<protein>
    <submittedName>
        <fullName evidence="5">Dihydroxyacetone kinase subunit L</fullName>
    </submittedName>
</protein>
<dbReference type="InterPro" id="IPR004007">
    <property type="entry name" value="DhaL_dom"/>
</dbReference>
<comment type="caution">
    <text evidence="5">The sequence shown here is derived from an EMBL/GenBank/DDBJ whole genome shotgun (WGS) entry which is preliminary data.</text>
</comment>
<keyword evidence="6" id="KW-1185">Reference proteome</keyword>
<keyword evidence="2 5" id="KW-0418">Kinase</keyword>
<reference evidence="5 6" key="1">
    <citation type="journal article" date="2014" name="Int. J. Syst. Evol. Microbiol.">
        <title>Description of Galbitalea soli gen. nov., sp. nov., and Frondihabitans sucicola sp. nov.</title>
        <authorList>
            <person name="Kim S.J."/>
            <person name="Lim J.M."/>
            <person name="Ahn J.H."/>
            <person name="Weon H.Y."/>
            <person name="Hamada M."/>
            <person name="Suzuki K."/>
            <person name="Ahn T.Y."/>
            <person name="Kwon S.W."/>
        </authorList>
    </citation>
    <scope>NUCLEOTIDE SEQUENCE [LARGE SCALE GENOMIC DNA]</scope>
    <source>
        <strain evidence="5 6">NBRC 108727</strain>
    </source>
</reference>
<evidence type="ECO:0000256" key="2">
    <source>
        <dbReference type="ARBA" id="ARBA00022777"/>
    </source>
</evidence>
<accession>A0A7C9TSN4</accession>
<dbReference type="InterPro" id="IPR012737">
    <property type="entry name" value="DhaK_L_YcgS"/>
</dbReference>
<dbReference type="SMART" id="SM01120">
    <property type="entry name" value="Dak2"/>
    <property type="match status" value="1"/>
</dbReference>
<dbReference type="FunFam" id="1.25.40.340:FF:000002">
    <property type="entry name" value="Dihydroxyacetone kinase, L subunit"/>
    <property type="match status" value="1"/>
</dbReference>
<dbReference type="Proteomes" id="UP000479756">
    <property type="component" value="Unassembled WGS sequence"/>
</dbReference>
<dbReference type="PROSITE" id="PS51480">
    <property type="entry name" value="DHAL"/>
    <property type="match status" value="1"/>
</dbReference>
<gene>
    <name evidence="5" type="primary">dhaL</name>
    <name evidence="5" type="ORF">G3T37_12750</name>
</gene>
<dbReference type="SUPFAM" id="SSF101473">
    <property type="entry name" value="DhaL-like"/>
    <property type="match status" value="1"/>
</dbReference>
<dbReference type="AlphaFoldDB" id="A0A7C9TSN4"/>
<keyword evidence="1" id="KW-0808">Transferase</keyword>
<dbReference type="InterPro" id="IPR050861">
    <property type="entry name" value="Dihydroxyacetone_Kinase"/>
</dbReference>
<feature type="domain" description="DhaL" evidence="4">
    <location>
        <begin position="12"/>
        <end position="212"/>
    </location>
</feature>